<accession>A0A1M6U681</accession>
<feature type="transmembrane region" description="Helical" evidence="2">
    <location>
        <begin position="59"/>
        <end position="82"/>
    </location>
</feature>
<evidence type="ECO:0000313" key="3">
    <source>
        <dbReference type="EMBL" id="SHK64651.1"/>
    </source>
</evidence>
<dbReference type="EMBL" id="FQZY01000067">
    <property type="protein sequence ID" value="SHK64651.1"/>
    <property type="molecule type" value="Genomic_DNA"/>
</dbReference>
<evidence type="ECO:0000313" key="4">
    <source>
        <dbReference type="Proteomes" id="UP000184301"/>
    </source>
</evidence>
<keyword evidence="2" id="KW-1133">Transmembrane helix</keyword>
<dbReference type="Proteomes" id="UP000184301">
    <property type="component" value="Unassembled WGS sequence"/>
</dbReference>
<evidence type="ECO:0000256" key="2">
    <source>
        <dbReference type="SAM" id="Phobius"/>
    </source>
</evidence>
<dbReference type="AlphaFoldDB" id="A0A1M6U681"/>
<dbReference type="OrthoDB" id="9782052at2"/>
<dbReference type="Pfam" id="PF10112">
    <property type="entry name" value="Halogen_Hydrol"/>
    <property type="match status" value="1"/>
</dbReference>
<dbReference type="RefSeq" id="WP_073112681.1">
    <property type="nucleotide sequence ID" value="NZ_FQZY01000067.1"/>
</dbReference>
<protein>
    <submittedName>
        <fullName evidence="3">5-bromo-4-chloroindolyl phosphate hydrolysis protein</fullName>
    </submittedName>
</protein>
<keyword evidence="2" id="KW-0812">Transmembrane</keyword>
<dbReference type="InterPro" id="IPR018770">
    <property type="entry name" value="ChloroindolylP_hydrolase"/>
</dbReference>
<keyword evidence="1" id="KW-0175">Coiled coil</keyword>
<reference evidence="3 4" key="1">
    <citation type="submission" date="2016-11" db="EMBL/GenBank/DDBJ databases">
        <authorList>
            <person name="Jaros S."/>
            <person name="Januszkiewicz K."/>
            <person name="Wedrychowicz H."/>
        </authorList>
    </citation>
    <scope>NUCLEOTIDE SEQUENCE [LARGE SCALE GENOMIC DNA]</scope>
    <source>
        <strain evidence="3 4">DSM 15480</strain>
    </source>
</reference>
<feature type="coiled-coil region" evidence="1">
    <location>
        <begin position="191"/>
        <end position="218"/>
    </location>
</feature>
<evidence type="ECO:0000256" key="1">
    <source>
        <dbReference type="SAM" id="Coils"/>
    </source>
</evidence>
<feature type="coiled-coil region" evidence="1">
    <location>
        <begin position="253"/>
        <end position="280"/>
    </location>
</feature>
<keyword evidence="2" id="KW-0472">Membrane</keyword>
<gene>
    <name evidence="3" type="ORF">SAMN02745243_03414</name>
</gene>
<dbReference type="STRING" id="1121950.SAMN02745243_03414"/>
<keyword evidence="4" id="KW-1185">Reference proteome</keyword>
<name>A0A1M6U681_9FIRM</name>
<sequence length="314" mass="36176">MTETVRKFHPNEPGSVSGIVYSVLGLMDIQGGLSIAEMERKMFYSTGNLRGASQAEHTVAIVAGYLIALFGLGLLLFGLHALKMIRDFHKIRKYLGDCELAEIREMAEQLHWKEVSLRRRLKAMIQKNLFLQGHINAESTFFLLTDDLYGQYLDAVVLWKEQQKEWEKLGFQQEQQILLQNAYPVQERIGQAALREKNEKMKKCMERMEQSVERLLHAAAQNPSNLANLHTFLNYFLPTADKLVERYQQLPVEESEMENIKQLQTELSGALEELAEAFERLTAQLCEQLEMEVTSNLYALRIIMEQHRRLGVTA</sequence>
<proteinExistence type="predicted"/>
<organism evidence="3 4">
    <name type="scientific">Hespellia stercorisuis DSM 15480</name>
    <dbReference type="NCBI Taxonomy" id="1121950"/>
    <lineage>
        <taxon>Bacteria</taxon>
        <taxon>Bacillati</taxon>
        <taxon>Bacillota</taxon>
        <taxon>Clostridia</taxon>
        <taxon>Lachnospirales</taxon>
        <taxon>Lachnospiraceae</taxon>
        <taxon>Hespellia</taxon>
    </lineage>
</organism>